<evidence type="ECO:0000313" key="1">
    <source>
        <dbReference type="EMBL" id="RSN72312.1"/>
    </source>
</evidence>
<dbReference type="EMBL" id="RCOS01000160">
    <property type="protein sequence ID" value="RSN72312.1"/>
    <property type="molecule type" value="Genomic_DNA"/>
</dbReference>
<dbReference type="Proteomes" id="UP000277582">
    <property type="component" value="Unassembled WGS sequence"/>
</dbReference>
<name>A0A429GES5_9CREN</name>
<dbReference type="RefSeq" id="WP_125672628.1">
    <property type="nucleotide sequence ID" value="NZ_RCOS01000160.1"/>
</dbReference>
<accession>A0A429GES5</accession>
<comment type="caution">
    <text evidence="1">The sequence shown here is derived from an EMBL/GenBank/DDBJ whole genome shotgun (WGS) entry which is preliminary data.</text>
</comment>
<sequence length="216" mass="23164">MSTEKFEKYMKEDKSVLKIAGSASFERDIETDFVIVSGSLKSTGILKAKVLKVAGSASLKEINADEISIAGSAKVQGHLTGNSVKVAGSLKAEGIKCRELNAAGSVSASNIEAEKVVIKFSSDGTLGSIRADIIKIYPERRLFPFFKGRKFTAKEIRGKDVSLIEVRCDEVDAENAFIGDGCEIGVLRCRNVEISSKAKVRKIVRGDSGGGTNQDI</sequence>
<protein>
    <recommendedName>
        <fullName evidence="3">Polymer-forming cytoskeletal protein</fullName>
    </recommendedName>
</protein>
<gene>
    <name evidence="1" type="ORF">D6D85_14335</name>
</gene>
<evidence type="ECO:0000313" key="2">
    <source>
        <dbReference type="Proteomes" id="UP000277582"/>
    </source>
</evidence>
<evidence type="ECO:0008006" key="3">
    <source>
        <dbReference type="Google" id="ProtNLM"/>
    </source>
</evidence>
<dbReference type="AlphaFoldDB" id="A0A429GES5"/>
<keyword evidence="2" id="KW-1185">Reference proteome</keyword>
<organism evidence="1 2">
    <name type="scientific">Candidatus Methanodesulfokora washburnensis</name>
    <dbReference type="NCBI Taxonomy" id="2478471"/>
    <lineage>
        <taxon>Archaea</taxon>
        <taxon>Thermoproteota</taxon>
        <taxon>Candidatus Korarchaeia</taxon>
        <taxon>Candidatus Korarchaeia incertae sedis</taxon>
        <taxon>Candidatus Methanodesulfokora</taxon>
    </lineage>
</organism>
<reference evidence="1 2" key="1">
    <citation type="submission" date="2018-10" db="EMBL/GenBank/DDBJ databases">
        <title>Co-occurring genomic capacity for anaerobic methane metabolism and dissimilatory sulfite reduction discovered in the Korarchaeota.</title>
        <authorList>
            <person name="Mckay L.J."/>
            <person name="Dlakic M."/>
            <person name="Fields M.W."/>
            <person name="Delmont T.O."/>
            <person name="Eren A.M."/>
            <person name="Jay Z.J."/>
            <person name="Klingelsmith K.B."/>
            <person name="Rusch D.B."/>
            <person name="Inskeep W.P."/>
        </authorList>
    </citation>
    <scope>NUCLEOTIDE SEQUENCE [LARGE SCALE GENOMIC DNA]</scope>
    <source>
        <strain evidence="1 2">MDKW</strain>
    </source>
</reference>
<proteinExistence type="predicted"/>